<dbReference type="InterPro" id="IPR002213">
    <property type="entry name" value="UDP_glucos_trans"/>
</dbReference>
<dbReference type="Gene3D" id="3.40.50.2000">
    <property type="entry name" value="Glycogen Phosphorylase B"/>
    <property type="match status" value="2"/>
</dbReference>
<proteinExistence type="predicted"/>
<sequence length="419" mass="46004">MRFTVVTYGTEGDSRPLVGLCRGLLNAGHEVQFFADRSTLAVAQAQGISFHALSGDMKATVGPEGALSKLMRKGGDVTQLAKAVALIADENTVEWMREITTQTQASDAILFSGIASYVGLSVAEYLRIPAFGLGLWPMSPTRAFPSPLLPPWQMPGWLNLLSHHAVNALMWWSFRKRINEARREVCGQMSRQQMWRDYPVLYGVSRYLIQQPADWPEMWKICGAWFVDSEAWEPPATLAEFLDAGEPPIYVGFGSMAGFDREKFLAAIIEAVAGRRALFYSGWSGINPVELPGNFHVVGDTPHHWLFPRTSMVIHHGGAGTSHTASRAGVPSVVIPFAGDQFFWADKLASTGIAPKYVHHTKINARKLSSMIDFAAKPEVAGRAKALGAAMAQEDGVACAVHYIEKHMTEVFGFPRASR</sequence>
<evidence type="ECO:0000313" key="3">
    <source>
        <dbReference type="Proteomes" id="UP000182882"/>
    </source>
</evidence>
<reference evidence="3" key="1">
    <citation type="submission" date="2016-10" db="EMBL/GenBank/DDBJ databases">
        <authorList>
            <person name="Varghese N."/>
            <person name="Submissions S."/>
        </authorList>
    </citation>
    <scope>NUCLEOTIDE SEQUENCE [LARGE SCALE GENOMIC DNA]</scope>
    <source>
        <strain evidence="3">Nm10</strain>
    </source>
</reference>
<protein>
    <submittedName>
        <fullName evidence="2">UDP:flavonoid glycosyltransferase YjiC, YdhE family</fullName>
    </submittedName>
</protein>
<dbReference type="SUPFAM" id="SSF53756">
    <property type="entry name" value="UDP-Glycosyltransferase/glycogen phosphorylase"/>
    <property type="match status" value="1"/>
</dbReference>
<dbReference type="PANTHER" id="PTHR48050">
    <property type="entry name" value="STEROL 3-BETA-GLUCOSYLTRANSFERASE"/>
    <property type="match status" value="1"/>
</dbReference>
<dbReference type="InterPro" id="IPR050426">
    <property type="entry name" value="Glycosyltransferase_28"/>
</dbReference>
<dbReference type="GO" id="GO:0016758">
    <property type="term" value="F:hexosyltransferase activity"/>
    <property type="evidence" value="ECO:0007669"/>
    <property type="project" value="UniProtKB-ARBA"/>
</dbReference>
<dbReference type="GO" id="GO:0008194">
    <property type="term" value="F:UDP-glycosyltransferase activity"/>
    <property type="evidence" value="ECO:0007669"/>
    <property type="project" value="InterPro"/>
</dbReference>
<dbReference type="GO" id="GO:0017000">
    <property type="term" value="P:antibiotic biosynthetic process"/>
    <property type="evidence" value="ECO:0007669"/>
    <property type="project" value="UniProtKB-ARBA"/>
</dbReference>
<evidence type="ECO:0000313" key="2">
    <source>
        <dbReference type="EMBL" id="SDU04862.1"/>
    </source>
</evidence>
<keyword evidence="2" id="KW-0808">Transferase</keyword>
<evidence type="ECO:0000259" key="1">
    <source>
        <dbReference type="Pfam" id="PF06722"/>
    </source>
</evidence>
<dbReference type="CDD" id="cd03784">
    <property type="entry name" value="GT1_Gtf-like"/>
    <property type="match status" value="1"/>
</dbReference>
<accession>A0A1H2FBY9</accession>
<gene>
    <name evidence="2" type="ORF">SAMN05216406_1205</name>
</gene>
<dbReference type="InterPro" id="IPR010610">
    <property type="entry name" value="EryCIII-like_C"/>
</dbReference>
<organism evidence="2 3">
    <name type="scientific">Nitrosomonas ureae</name>
    <dbReference type="NCBI Taxonomy" id="44577"/>
    <lineage>
        <taxon>Bacteria</taxon>
        <taxon>Pseudomonadati</taxon>
        <taxon>Pseudomonadota</taxon>
        <taxon>Betaproteobacteria</taxon>
        <taxon>Nitrosomonadales</taxon>
        <taxon>Nitrosomonadaceae</taxon>
        <taxon>Nitrosomonas</taxon>
    </lineage>
</organism>
<dbReference type="EMBL" id="FNLN01000020">
    <property type="protein sequence ID" value="SDU04862.1"/>
    <property type="molecule type" value="Genomic_DNA"/>
</dbReference>
<dbReference type="PANTHER" id="PTHR48050:SF13">
    <property type="entry name" value="STEROL 3-BETA-GLUCOSYLTRANSFERASE UGT80A2"/>
    <property type="match status" value="1"/>
</dbReference>
<keyword evidence="3" id="KW-1185">Reference proteome</keyword>
<dbReference type="FunFam" id="3.40.50.2000:FF:000009">
    <property type="entry name" value="Sterol 3-beta-glucosyltransferase UGT80A2"/>
    <property type="match status" value="1"/>
</dbReference>
<feature type="domain" description="Erythromycin biosynthesis protein CIII-like C-terminal" evidence="1">
    <location>
        <begin position="290"/>
        <end position="372"/>
    </location>
</feature>
<dbReference type="Pfam" id="PF06722">
    <property type="entry name" value="EryCIII-like_C"/>
    <property type="match status" value="1"/>
</dbReference>
<dbReference type="Proteomes" id="UP000182882">
    <property type="component" value="Unassembled WGS sequence"/>
</dbReference>
<dbReference type="KEGG" id="nur:ATY38_08790"/>
<dbReference type="AlphaFoldDB" id="A0A1H2FBY9"/>
<name>A0A1H2FBY9_9PROT</name>
<dbReference type="RefSeq" id="WP_062558977.1">
    <property type="nucleotide sequence ID" value="NZ_CP013341.1"/>
</dbReference>